<evidence type="ECO:0000313" key="1">
    <source>
        <dbReference type="EMBL" id="BDD88013.1"/>
    </source>
</evidence>
<dbReference type="RefSeq" id="WP_284151404.1">
    <property type="nucleotide sequence ID" value="NZ_AP025516.1"/>
</dbReference>
<keyword evidence="2" id="KW-1185">Reference proteome</keyword>
<gene>
    <name evidence="1" type="ORF">DPPLL_23780</name>
</gene>
<proteinExistence type="predicted"/>
<sequence>MKEQQIKQVPSEVTMKEDRRAFVNGDFVDVEGEPPPRKFYFAWKEKKYYHFCGAIGWPILSSDQEGCALVIGVTREDTPRYEIVDSKSSDSVTDLLLGCLELRDRFGFRECSQLFPHWIADDQHPEKITEMVTSFSRKMRDECDLYKGLYINSPADFKTGADELYIRTLREVGFSKRLVFTTDSEWIKQRIQTMTRDAISLKENPPAAALAYAIYDMELARPWLQWDRSFSLDDKSTFDDDRSCNLD</sequence>
<accession>A0ABM7WAT2</accession>
<dbReference type="Proteomes" id="UP000830055">
    <property type="component" value="Chromosome"/>
</dbReference>
<evidence type="ECO:0008006" key="3">
    <source>
        <dbReference type="Google" id="ProtNLM"/>
    </source>
</evidence>
<evidence type="ECO:0000313" key="2">
    <source>
        <dbReference type="Proteomes" id="UP000830055"/>
    </source>
</evidence>
<organism evidence="1 2">
    <name type="scientific">Desulfofustis limnaeus</name>
    <dbReference type="NCBI Taxonomy" id="2740163"/>
    <lineage>
        <taxon>Bacteria</taxon>
        <taxon>Pseudomonadati</taxon>
        <taxon>Thermodesulfobacteriota</taxon>
        <taxon>Desulfobulbia</taxon>
        <taxon>Desulfobulbales</taxon>
        <taxon>Desulfocapsaceae</taxon>
        <taxon>Desulfofustis</taxon>
    </lineage>
</organism>
<name>A0ABM7WAT2_9BACT</name>
<protein>
    <recommendedName>
        <fullName evidence="3">DUF2156 domain-containing protein</fullName>
    </recommendedName>
</protein>
<reference evidence="1 2" key="1">
    <citation type="submission" date="2022-01" db="EMBL/GenBank/DDBJ databases">
        <title>Desulfofustis limnae sp. nov., a novel mesophilic sulfate-reducing bacterium isolated from marsh soil.</title>
        <authorList>
            <person name="Watanabe M."/>
            <person name="Takahashi A."/>
            <person name="Kojima H."/>
            <person name="Fukui M."/>
        </authorList>
    </citation>
    <scope>NUCLEOTIDE SEQUENCE [LARGE SCALE GENOMIC DNA]</scope>
    <source>
        <strain evidence="1 2">PPLL</strain>
    </source>
</reference>
<dbReference type="EMBL" id="AP025516">
    <property type="protein sequence ID" value="BDD88013.1"/>
    <property type="molecule type" value="Genomic_DNA"/>
</dbReference>